<accession>A0AAP7ZHD4</accession>
<sequence length="709" mass="73653">MRVSQIRQREPFLRSPRWPAVAIAVAILLLVQPAAGAAGFGSLRVRSNLGQPLQAEIDLIGITEQEGQHLAVRLASAEAYQRAGLTYNPIVSTLRASLVRSSDGGYVVRIRSAQPIGEPIVDILVDLTWGSGRLSRAYTFLLDPAGPANTVQVAAPAAVVQAAAPTAAASVPAPATASRSRAPVPPASLPTARPARQTRQAARPQPAAPAADTAPGRTYTVRRGDSLYDIASNAVPGQDAASLNRTLLALHHDNPGAFVGGNINRLRVGSVLKLPPAVNTLIVSVRESRQEGAEQTAGLAGDRSRATADADAARQRIGSGPARMRDQAASPAGVVPAAEDPALKAMESRVAELEKNLTEMQRQLALKNEELAKLAAAQMAASTPAPSTRAPASAPAAQAPAPIAPAAPIEAATVAPAPVAEASAPAAPGNAPAAVRPHARQTSWFWSLLGNPMVLGLVALLGGWAVYRRSQPKPERAHGFQNSLLSREHTVIANANSLFGPAGAQNIDTAQHSVFGADFRVGGGGDNNDVDPIAEADVYIAYGRDVQAEEILRETLVQQPERMAIRFKLLDIYANRQDAQGFQSVAEDLLARVGAASPEWAEAAALGRTIDPDNPLYLTVQGDTLPAQAQVQAQAAPEPVAPVPEPEADTAAAEALEALEALEAPKAAEAAETDDLPRPSTALVPQDPGTAPSAPSAKTPPSADLELLP</sequence>
<dbReference type="NCBIfam" id="TIGR03505">
    <property type="entry name" value="FimV_core"/>
    <property type="match status" value="1"/>
</dbReference>
<dbReference type="Gene3D" id="3.10.350.10">
    <property type="entry name" value="LysM domain"/>
    <property type="match status" value="1"/>
</dbReference>
<feature type="region of interest" description="Disordered" evidence="2">
    <location>
        <begin position="171"/>
        <end position="218"/>
    </location>
</feature>
<dbReference type="InterPro" id="IPR020012">
    <property type="entry name" value="LysM_FimV"/>
</dbReference>
<gene>
    <name evidence="4" type="ORF">B7R77_18915</name>
</gene>
<name>A0AAP7ZHD4_RALSL</name>
<protein>
    <submittedName>
        <fullName evidence="4">Pilus assembly protein</fullName>
    </submittedName>
</protein>
<keyword evidence="1" id="KW-0175">Coiled coil</keyword>
<dbReference type="Proteomes" id="UP000216164">
    <property type="component" value="Unassembled WGS sequence"/>
</dbReference>
<evidence type="ECO:0000313" key="5">
    <source>
        <dbReference type="Proteomes" id="UP000216164"/>
    </source>
</evidence>
<dbReference type="InterPro" id="IPR036779">
    <property type="entry name" value="LysM_dom_sf"/>
</dbReference>
<dbReference type="RefSeq" id="WP_094394412.1">
    <property type="nucleotide sequence ID" value="NZ_NCTK01000002.1"/>
</dbReference>
<feature type="domain" description="FimV N-terminal" evidence="3">
    <location>
        <begin position="39"/>
        <end position="144"/>
    </location>
</feature>
<proteinExistence type="predicted"/>
<dbReference type="InterPro" id="IPR018392">
    <property type="entry name" value="LysM"/>
</dbReference>
<comment type="caution">
    <text evidence="4">The sequence shown here is derived from an EMBL/GenBank/DDBJ whole genome shotgun (WGS) entry which is preliminary data.</text>
</comment>
<feature type="compositionally biased region" description="Low complexity" evidence="2">
    <location>
        <begin position="171"/>
        <end position="182"/>
    </location>
</feature>
<evidence type="ECO:0000256" key="1">
    <source>
        <dbReference type="SAM" id="Coils"/>
    </source>
</evidence>
<dbReference type="AlphaFoldDB" id="A0AAP7ZHD4"/>
<feature type="coiled-coil region" evidence="1">
    <location>
        <begin position="343"/>
        <end position="377"/>
    </location>
</feature>
<feature type="compositionally biased region" description="Low complexity" evidence="2">
    <location>
        <begin position="690"/>
        <end position="703"/>
    </location>
</feature>
<feature type="compositionally biased region" description="Basic and acidic residues" evidence="2">
    <location>
        <begin position="302"/>
        <end position="311"/>
    </location>
</feature>
<evidence type="ECO:0000256" key="2">
    <source>
        <dbReference type="SAM" id="MobiDB-lite"/>
    </source>
</evidence>
<evidence type="ECO:0000313" key="4">
    <source>
        <dbReference type="EMBL" id="OYQ09060.1"/>
    </source>
</evidence>
<dbReference type="CDD" id="cd00118">
    <property type="entry name" value="LysM"/>
    <property type="match status" value="1"/>
</dbReference>
<feature type="compositionally biased region" description="Low complexity" evidence="2">
    <location>
        <begin position="190"/>
        <end position="215"/>
    </location>
</feature>
<feature type="compositionally biased region" description="Low complexity" evidence="2">
    <location>
        <begin position="629"/>
        <end position="638"/>
    </location>
</feature>
<feature type="region of interest" description="Disordered" evidence="2">
    <location>
        <begin position="292"/>
        <end position="311"/>
    </location>
</feature>
<reference evidence="4 5" key="1">
    <citation type="submission" date="2017-04" db="EMBL/GenBank/DDBJ databases">
        <title>Genome Announcement: Closed genomes of Ralstonia solanacearum strains K60, UW551, and UW700.</title>
        <authorList>
            <person name="Hayes M."/>
            <person name="Macintyre A.M."/>
            <person name="Allen C."/>
        </authorList>
    </citation>
    <scope>NUCLEOTIDE SEQUENCE [LARGE SCALE GENOMIC DNA]</scope>
    <source>
        <strain evidence="4 5">UW25</strain>
    </source>
</reference>
<feature type="region of interest" description="Disordered" evidence="2">
    <location>
        <begin position="629"/>
        <end position="650"/>
    </location>
</feature>
<dbReference type="InterPro" id="IPR057840">
    <property type="entry name" value="FimV_N"/>
</dbReference>
<evidence type="ECO:0000259" key="3">
    <source>
        <dbReference type="Pfam" id="PF25800"/>
    </source>
</evidence>
<feature type="region of interest" description="Disordered" evidence="2">
    <location>
        <begin position="663"/>
        <end position="709"/>
    </location>
</feature>
<dbReference type="EMBL" id="NCTK01000002">
    <property type="protein sequence ID" value="OYQ09060.1"/>
    <property type="molecule type" value="Genomic_DNA"/>
</dbReference>
<dbReference type="Pfam" id="PF25800">
    <property type="entry name" value="FimV_N"/>
    <property type="match status" value="1"/>
</dbReference>
<organism evidence="4 5">
    <name type="scientific">Ralstonia solanacearum K60</name>
    <dbReference type="NCBI Taxonomy" id="1091042"/>
    <lineage>
        <taxon>Bacteria</taxon>
        <taxon>Pseudomonadati</taxon>
        <taxon>Pseudomonadota</taxon>
        <taxon>Betaproteobacteria</taxon>
        <taxon>Burkholderiales</taxon>
        <taxon>Burkholderiaceae</taxon>
        <taxon>Ralstonia</taxon>
        <taxon>Ralstonia solanacearum species complex</taxon>
    </lineage>
</organism>